<dbReference type="PANTHER" id="PTHR43280">
    <property type="entry name" value="ARAC-FAMILY TRANSCRIPTIONAL REGULATOR"/>
    <property type="match status" value="1"/>
</dbReference>
<dbReference type="Gene3D" id="2.60.120.10">
    <property type="entry name" value="Jelly Rolls"/>
    <property type="match status" value="1"/>
</dbReference>
<proteinExistence type="predicted"/>
<dbReference type="PANTHER" id="PTHR43280:SF2">
    <property type="entry name" value="HTH-TYPE TRANSCRIPTIONAL REGULATOR EXSA"/>
    <property type="match status" value="1"/>
</dbReference>
<dbReference type="Pfam" id="PF02311">
    <property type="entry name" value="AraC_binding"/>
    <property type="match status" value="1"/>
</dbReference>
<dbReference type="PROSITE" id="PS01124">
    <property type="entry name" value="HTH_ARAC_FAMILY_2"/>
    <property type="match status" value="1"/>
</dbReference>
<reference evidence="5 6" key="1">
    <citation type="submission" date="2021-03" db="EMBL/GenBank/DDBJ databases">
        <title>Genomic Encyclopedia of Type Strains, Phase IV (KMG-IV): sequencing the most valuable type-strain genomes for metagenomic binning, comparative biology and taxonomic classification.</title>
        <authorList>
            <person name="Goeker M."/>
        </authorList>
    </citation>
    <scope>NUCLEOTIDE SEQUENCE [LARGE SCALE GENOMIC DNA]</scope>
    <source>
        <strain evidence="5 6">DSM 24950</strain>
    </source>
</reference>
<dbReference type="InterPro" id="IPR009057">
    <property type="entry name" value="Homeodomain-like_sf"/>
</dbReference>
<keyword evidence="2" id="KW-0238">DNA-binding</keyword>
<dbReference type="InterPro" id="IPR018062">
    <property type="entry name" value="HTH_AraC-typ_CS"/>
</dbReference>
<dbReference type="PRINTS" id="PR00032">
    <property type="entry name" value="HTHARAC"/>
</dbReference>
<dbReference type="InterPro" id="IPR003313">
    <property type="entry name" value="AraC-bd"/>
</dbReference>
<organism evidence="5 6">
    <name type="scientific">Paenibacillus aceris</name>
    <dbReference type="NCBI Taxonomy" id="869555"/>
    <lineage>
        <taxon>Bacteria</taxon>
        <taxon>Bacillati</taxon>
        <taxon>Bacillota</taxon>
        <taxon>Bacilli</taxon>
        <taxon>Bacillales</taxon>
        <taxon>Paenibacillaceae</taxon>
        <taxon>Paenibacillus</taxon>
    </lineage>
</organism>
<evidence type="ECO:0000256" key="1">
    <source>
        <dbReference type="ARBA" id="ARBA00023015"/>
    </source>
</evidence>
<dbReference type="Proteomes" id="UP001519344">
    <property type="component" value="Unassembled WGS sequence"/>
</dbReference>
<dbReference type="SUPFAM" id="SSF51215">
    <property type="entry name" value="Regulatory protein AraC"/>
    <property type="match status" value="1"/>
</dbReference>
<feature type="domain" description="HTH araC/xylS-type" evidence="4">
    <location>
        <begin position="180"/>
        <end position="282"/>
    </location>
</feature>
<evidence type="ECO:0000256" key="2">
    <source>
        <dbReference type="ARBA" id="ARBA00023125"/>
    </source>
</evidence>
<dbReference type="InterPro" id="IPR020449">
    <property type="entry name" value="Tscrpt_reg_AraC-type_HTH"/>
</dbReference>
<dbReference type="SUPFAM" id="SSF46689">
    <property type="entry name" value="Homeodomain-like"/>
    <property type="match status" value="2"/>
</dbReference>
<gene>
    <name evidence="5" type="ORF">J2Z65_004600</name>
</gene>
<dbReference type="Gene3D" id="1.10.10.60">
    <property type="entry name" value="Homeodomain-like"/>
    <property type="match status" value="2"/>
</dbReference>
<evidence type="ECO:0000256" key="3">
    <source>
        <dbReference type="ARBA" id="ARBA00023163"/>
    </source>
</evidence>
<evidence type="ECO:0000313" key="6">
    <source>
        <dbReference type="Proteomes" id="UP001519344"/>
    </source>
</evidence>
<dbReference type="EMBL" id="JAGGKV010000013">
    <property type="protein sequence ID" value="MBP1965363.1"/>
    <property type="molecule type" value="Genomic_DNA"/>
</dbReference>
<comment type="caution">
    <text evidence="5">The sequence shown here is derived from an EMBL/GenBank/DDBJ whole genome shotgun (WGS) entry which is preliminary data.</text>
</comment>
<keyword evidence="6" id="KW-1185">Reference proteome</keyword>
<dbReference type="PROSITE" id="PS00041">
    <property type="entry name" value="HTH_ARAC_FAMILY_1"/>
    <property type="match status" value="1"/>
</dbReference>
<name>A0ABS4I3I8_9BACL</name>
<dbReference type="SMART" id="SM00342">
    <property type="entry name" value="HTH_ARAC"/>
    <property type="match status" value="1"/>
</dbReference>
<sequence>MKMIDGHHSRIGRYFGIAHKSDDNYPLTAHSHVGYEIVWLLEGEAQFILDDQFYTLMPGHMLIFKGFIMHKVRLPEKVRYVRRIIHFHPDFVPLWDNEQLQLGRILDQPGKQAHLIWLNDELARACCGLFDRLLDEFGSEGRWGWETAIQLALQELLVLLAREVRSEQGVEEYHPQTDKERLLKAILGRLNKGWKEGCRLDDLAGELFLSKYYLCHFFKEEMGVTLQQYVVRKKITEAKKLLVLTEWPVKEVCYQVGYQTTSHFIKSFKQVTGVTPEHFRRTSRDSRE</sequence>
<keyword evidence="3" id="KW-0804">Transcription</keyword>
<dbReference type="InterPro" id="IPR018060">
    <property type="entry name" value="HTH_AraC"/>
</dbReference>
<dbReference type="Pfam" id="PF12833">
    <property type="entry name" value="HTH_18"/>
    <property type="match status" value="1"/>
</dbReference>
<protein>
    <submittedName>
        <fullName evidence="5">AraC-like DNA-binding protein</fullName>
    </submittedName>
</protein>
<accession>A0ABS4I3I8</accession>
<evidence type="ECO:0000313" key="5">
    <source>
        <dbReference type="EMBL" id="MBP1965363.1"/>
    </source>
</evidence>
<evidence type="ECO:0000259" key="4">
    <source>
        <dbReference type="PROSITE" id="PS01124"/>
    </source>
</evidence>
<dbReference type="InterPro" id="IPR014710">
    <property type="entry name" value="RmlC-like_jellyroll"/>
</dbReference>
<keyword evidence="1" id="KW-0805">Transcription regulation</keyword>
<dbReference type="RefSeq" id="WP_167058528.1">
    <property type="nucleotide sequence ID" value="NZ_JAAOZR010000018.1"/>
</dbReference>
<dbReference type="InterPro" id="IPR037923">
    <property type="entry name" value="HTH-like"/>
</dbReference>